<evidence type="ECO:0000313" key="4">
    <source>
        <dbReference type="Proteomes" id="UP000219602"/>
    </source>
</evidence>
<evidence type="ECO:0000256" key="1">
    <source>
        <dbReference type="SAM" id="MobiDB-lite"/>
    </source>
</evidence>
<dbReference type="Pfam" id="PF13020">
    <property type="entry name" value="NOV_C"/>
    <property type="match status" value="1"/>
</dbReference>
<dbReference type="STRING" id="327505.A0A2H3HPT2"/>
<dbReference type="AlphaFoldDB" id="A0A2H3HPT2"/>
<dbReference type="EMBL" id="MABQ02000002">
    <property type="protein sequence ID" value="PCD44465.1"/>
    <property type="molecule type" value="Genomic_DNA"/>
</dbReference>
<feature type="region of interest" description="Disordered" evidence="1">
    <location>
        <begin position="177"/>
        <end position="196"/>
    </location>
</feature>
<comment type="caution">
    <text evidence="3">The sequence shown here is derived from an EMBL/GenBank/DDBJ whole genome shotgun (WGS) entry which is preliminary data.</text>
</comment>
<gene>
    <name evidence="3" type="ORF">AU210_003542</name>
</gene>
<dbReference type="Proteomes" id="UP000219602">
    <property type="component" value="Chromosome 2"/>
</dbReference>
<protein>
    <recommendedName>
        <fullName evidence="2">Protein NO VEIN C-terminal domain-containing protein</fullName>
    </recommendedName>
</protein>
<organism evidence="3 4">
    <name type="scientific">Fusarium oxysporum f. sp. radicis-cucumerinum</name>
    <dbReference type="NCBI Taxonomy" id="327505"/>
    <lineage>
        <taxon>Eukaryota</taxon>
        <taxon>Fungi</taxon>
        <taxon>Dikarya</taxon>
        <taxon>Ascomycota</taxon>
        <taxon>Pezizomycotina</taxon>
        <taxon>Sordariomycetes</taxon>
        <taxon>Hypocreomycetidae</taxon>
        <taxon>Hypocreales</taxon>
        <taxon>Nectriaceae</taxon>
        <taxon>Fusarium</taxon>
        <taxon>Fusarium oxysporum species complex</taxon>
    </lineage>
</organism>
<evidence type="ECO:0000313" key="3">
    <source>
        <dbReference type="EMBL" id="PCD44465.1"/>
    </source>
</evidence>
<accession>A0A2H3HPT2</accession>
<feature type="domain" description="Protein NO VEIN C-terminal" evidence="2">
    <location>
        <begin position="295"/>
        <end position="357"/>
    </location>
</feature>
<feature type="region of interest" description="Disordered" evidence="1">
    <location>
        <begin position="206"/>
        <end position="226"/>
    </location>
</feature>
<feature type="compositionally biased region" description="Acidic residues" evidence="1">
    <location>
        <begin position="65"/>
        <end position="80"/>
    </location>
</feature>
<sequence length="392" mass="44821">MAEQFQVDLELLKYFSSLLDLGAEHTQLVTLLLKEPIAQLSVILERYNIEIPDNLDNGDTGNQESDGEDQESNSEDQESNYEDKAMTIIHPTTDYSVNDSDREEMMESGNESWLIDLAREFGNLRISPAAGDNDETFTTPESSPRLIQRHEVTPSHNSRSQGIIQGPAVFHADETPVAKTPRTEDPSSGGDLSLPRYSPIETPFYQSIISSNGPRPAQNSPRAFESPSNRYREIGFLGERFVYRMFQSRIKDWTYENWTSKLRVEAGHPRFTEREKDFSDFTYQDRFGQMKGVLREAGMDIIVEWTHNTKFHLEVKATLGPCSEPCFVSQNQLDKMRQYEGDLGNVYILIRVFQLEAEGGPSFRFFLNPWSLYLEGALEFRSNEGYKVYGLV</sequence>
<reference evidence="3 4" key="1">
    <citation type="journal article" date="2016" name="Environ. Microbiol.">
        <title>Effector profiles distinguish formae speciales of Fusarium oxysporum.</title>
        <authorList>
            <person name="van Dam P."/>
            <person name="Fokkens L."/>
            <person name="Schmidt S.M."/>
            <person name="Linmans J.H."/>
            <person name="Kistler H.C."/>
            <person name="Ma L.J."/>
            <person name="Rep M."/>
        </authorList>
    </citation>
    <scope>NUCLEOTIDE SEQUENCE [LARGE SCALE GENOMIC DNA]</scope>
    <source>
        <strain evidence="3 4">Forc016</strain>
    </source>
</reference>
<name>A0A2H3HPT2_FUSOX</name>
<feature type="region of interest" description="Disordered" evidence="1">
    <location>
        <begin position="52"/>
        <end position="100"/>
    </location>
</feature>
<evidence type="ECO:0000259" key="2">
    <source>
        <dbReference type="Pfam" id="PF13020"/>
    </source>
</evidence>
<dbReference type="InterPro" id="IPR024975">
    <property type="entry name" value="NOV_C"/>
</dbReference>
<reference evidence="3 4" key="2">
    <citation type="journal article" date="2017" name="Sci. Rep.">
        <title>A mobile pathogenicity chromosome in Fusarium oxysporum for infection of multiple cucurbit species.</title>
        <authorList>
            <person name="van Dam P."/>
            <person name="Fokkens L."/>
            <person name="Ayukawa Y."/>
            <person name="van der Gragt M."/>
            <person name="Ter Horst A."/>
            <person name="Brankovics B."/>
            <person name="Houterman P.M."/>
            <person name="Arie T."/>
            <person name="Rep M."/>
        </authorList>
    </citation>
    <scope>NUCLEOTIDE SEQUENCE [LARGE SCALE GENOMIC DNA]</scope>
    <source>
        <strain evidence="3 4">Forc016</strain>
    </source>
</reference>
<proteinExistence type="predicted"/>